<dbReference type="Pfam" id="PF00078">
    <property type="entry name" value="RVT_1"/>
    <property type="match status" value="1"/>
</dbReference>
<feature type="region of interest" description="Disordered" evidence="1">
    <location>
        <begin position="884"/>
        <end position="932"/>
    </location>
</feature>
<dbReference type="InterPro" id="IPR053134">
    <property type="entry name" value="RNA-dir_DNA_polymerase"/>
</dbReference>
<keyword evidence="3" id="KW-0695">RNA-directed DNA polymerase</keyword>
<feature type="compositionally biased region" description="Polar residues" evidence="1">
    <location>
        <begin position="42"/>
        <end position="57"/>
    </location>
</feature>
<feature type="compositionally biased region" description="Gly residues" evidence="1">
    <location>
        <begin position="903"/>
        <end position="917"/>
    </location>
</feature>
<dbReference type="PANTHER" id="PTHR24559">
    <property type="entry name" value="TRANSPOSON TY3-I GAG-POL POLYPROTEIN"/>
    <property type="match status" value="1"/>
</dbReference>
<dbReference type="EMBL" id="BKCJ010121163">
    <property type="protein sequence ID" value="GEX64867.1"/>
    <property type="molecule type" value="Genomic_DNA"/>
</dbReference>
<evidence type="ECO:0000313" key="3">
    <source>
        <dbReference type="EMBL" id="GEX64867.1"/>
    </source>
</evidence>
<protein>
    <submittedName>
        <fullName evidence="3">Reverse transcriptase domain-containing protein</fullName>
    </submittedName>
</protein>
<dbReference type="GO" id="GO:0003964">
    <property type="term" value="F:RNA-directed DNA polymerase activity"/>
    <property type="evidence" value="ECO:0007669"/>
    <property type="project" value="UniProtKB-KW"/>
</dbReference>
<dbReference type="InterPro" id="IPR043128">
    <property type="entry name" value="Rev_trsase/Diguanyl_cyclase"/>
</dbReference>
<dbReference type="CDD" id="cd01647">
    <property type="entry name" value="RT_LTR"/>
    <property type="match status" value="1"/>
</dbReference>
<organism evidence="3">
    <name type="scientific">Tanacetum cinerariifolium</name>
    <name type="common">Dalmatian daisy</name>
    <name type="synonym">Chrysanthemum cinerariifolium</name>
    <dbReference type="NCBI Taxonomy" id="118510"/>
    <lineage>
        <taxon>Eukaryota</taxon>
        <taxon>Viridiplantae</taxon>
        <taxon>Streptophyta</taxon>
        <taxon>Embryophyta</taxon>
        <taxon>Tracheophyta</taxon>
        <taxon>Spermatophyta</taxon>
        <taxon>Magnoliopsida</taxon>
        <taxon>eudicotyledons</taxon>
        <taxon>Gunneridae</taxon>
        <taxon>Pentapetalae</taxon>
        <taxon>asterids</taxon>
        <taxon>campanulids</taxon>
        <taxon>Asterales</taxon>
        <taxon>Asteraceae</taxon>
        <taxon>Asteroideae</taxon>
        <taxon>Anthemideae</taxon>
        <taxon>Anthemidinae</taxon>
        <taxon>Tanacetum</taxon>
    </lineage>
</organism>
<sequence>MSRSPERNPNVFSMIRHDRSESPRHRPKERRGEGVFNRLGSKGNSVSEHSESRYQSYHSRRTKHAPKKRYHEGTSSRSTKAFSESEDGRWDIRSQSRIRQNQALKKMNYPNHGYVKRQIPSHILQRWNVGQCQRGATCLILHSPDLRGHGKGSSEYMRISEFMHGITNPELVKRLHDNISKSVNEMMRVTITFLSGEVAASNQAQKKALPWRSHMANGTNIAASKGRGYKTLNLHMDEFHGVPKGIRTVRSSQIIPLECIMVSGPGAHTSNVIQAAEEIIKEAIHPEQTITIGSSLTKEGRKALCDLLRRNLDIFAWKPADMTGVLRHIVEHKLNVHKGFSPIRQKKRGHAPKRNKAIQKEVKKLVDADIMKEVYYHNWLSNIVMVKKHDDSWRICVDFKDLNKACPKDGYPLPEIDWKVESLCGYLFKCFLDAYKGCHQIKMTKEDEEETSFITSKGILCYSKMPFGLKNARATYQRLVDKAFQKQIGRNWRGRCVLGLQEVILCILCDEYYDVTPPDTYFRPGLIWGCDRLVMAAPVVSISLEVSVESIGSSFLRVILICSIPVEVSVAPEADPSESSPLPVSVAPMVSPFLCSHDLESDIEILERHVSPIPYDVMLTRWRSRVASRSSSPTTSTLDIPTALILPASSVVVAPSSEFPLAPVVASPGIRRRRAILIRHREDISIGHSSSDHSSSGHSISGHSLVGHASPDTIVADSSTPSRFVHPSLAKTLRCSEAYLRWRSPTAIVTSYIYATRALVLSCVDLLPHRKRFRDSISPMDSVEVDIDTDVLEDIKVDVMVNVEDEVEDEVKSSDRGTIKDGVDVAVGIDIPDGMLMPNAVEHLEQNMTIIRSGMTLKAIEELVNRRVEEVLATYEATRAANALEAENQSHDGSDGDNRNGENGNGRDGNGGNGNSGNGNPNEDNRGARPIA</sequence>
<accession>A0A699H6F7</accession>
<feature type="domain" description="Reverse transcriptase" evidence="2">
    <location>
        <begin position="386"/>
        <end position="491"/>
    </location>
</feature>
<keyword evidence="3" id="KW-0808">Transferase</keyword>
<dbReference type="Gene3D" id="3.30.70.270">
    <property type="match status" value="1"/>
</dbReference>
<evidence type="ECO:0000259" key="2">
    <source>
        <dbReference type="Pfam" id="PF00078"/>
    </source>
</evidence>
<gene>
    <name evidence="3" type="ORF">Tci_336842</name>
</gene>
<feature type="compositionally biased region" description="Basic and acidic residues" evidence="1">
    <location>
        <begin position="15"/>
        <end position="24"/>
    </location>
</feature>
<name>A0A699H6F7_TANCI</name>
<feature type="region of interest" description="Disordered" evidence="1">
    <location>
        <begin position="1"/>
        <end position="89"/>
    </location>
</feature>
<comment type="caution">
    <text evidence="3">The sequence shown here is derived from an EMBL/GenBank/DDBJ whole genome shotgun (WGS) entry which is preliminary data.</text>
</comment>
<feature type="compositionally biased region" description="Polar residues" evidence="1">
    <location>
        <begin position="73"/>
        <end position="82"/>
    </location>
</feature>
<dbReference type="AlphaFoldDB" id="A0A699H6F7"/>
<reference evidence="3" key="1">
    <citation type="journal article" date="2019" name="Sci. Rep.">
        <title>Draft genome of Tanacetum cinerariifolium, the natural source of mosquito coil.</title>
        <authorList>
            <person name="Yamashiro T."/>
            <person name="Shiraishi A."/>
            <person name="Satake H."/>
            <person name="Nakayama K."/>
        </authorList>
    </citation>
    <scope>NUCLEOTIDE SEQUENCE</scope>
</reference>
<dbReference type="InterPro" id="IPR000477">
    <property type="entry name" value="RT_dom"/>
</dbReference>
<proteinExistence type="predicted"/>
<feature type="compositionally biased region" description="Basic and acidic residues" evidence="1">
    <location>
        <begin position="923"/>
        <end position="932"/>
    </location>
</feature>
<evidence type="ECO:0000256" key="1">
    <source>
        <dbReference type="SAM" id="MobiDB-lite"/>
    </source>
</evidence>
<feature type="compositionally biased region" description="Basic and acidic residues" evidence="1">
    <location>
        <begin position="888"/>
        <end position="900"/>
    </location>
</feature>
<keyword evidence="3" id="KW-0548">Nucleotidyltransferase</keyword>
<dbReference type="Gene3D" id="3.10.10.10">
    <property type="entry name" value="HIV Type 1 Reverse Transcriptase, subunit A, domain 1"/>
    <property type="match status" value="1"/>
</dbReference>
<dbReference type="PANTHER" id="PTHR24559:SF444">
    <property type="entry name" value="REVERSE TRANSCRIPTASE DOMAIN-CONTAINING PROTEIN"/>
    <property type="match status" value="1"/>
</dbReference>
<feature type="compositionally biased region" description="Basic residues" evidence="1">
    <location>
        <begin position="58"/>
        <end position="70"/>
    </location>
</feature>
<dbReference type="SUPFAM" id="SSF56672">
    <property type="entry name" value="DNA/RNA polymerases"/>
    <property type="match status" value="1"/>
</dbReference>
<dbReference type="InterPro" id="IPR043502">
    <property type="entry name" value="DNA/RNA_pol_sf"/>
</dbReference>